<dbReference type="GO" id="GO:0015344">
    <property type="term" value="F:siderophore uptake transmembrane transporter activity"/>
    <property type="evidence" value="ECO:0007669"/>
    <property type="project" value="TreeGrafter"/>
</dbReference>
<feature type="chain" id="PRO_5009265268" evidence="17">
    <location>
        <begin position="29"/>
        <end position="812"/>
    </location>
</feature>
<dbReference type="GO" id="GO:0038023">
    <property type="term" value="F:signaling receptor activity"/>
    <property type="evidence" value="ECO:0007669"/>
    <property type="project" value="InterPro"/>
</dbReference>
<evidence type="ECO:0000256" key="5">
    <source>
        <dbReference type="ARBA" id="ARBA00022496"/>
    </source>
</evidence>
<evidence type="ECO:0000313" key="20">
    <source>
        <dbReference type="Proteomes" id="UP000199524"/>
    </source>
</evidence>
<keyword evidence="9" id="KW-0406">Ion transport</keyword>
<dbReference type="Gene3D" id="2.170.130.10">
    <property type="entry name" value="TonB-dependent receptor, plug domain"/>
    <property type="match status" value="1"/>
</dbReference>
<sequence>MASSCKLAKLALAISLISGLSPVHVVLAATAQEAVAQFNVPAGSLDQTLLAIGQQTGRTISFDPALAKAYRVPAVTGLLSTEQAIAQALRSTDLRLGITSNGTLTVERAPQAAAAPAAANNDAVLPSITVSSSTENEDAEVYNPNSATGAMRGNTSIQETPRSVQVISNKLLTDRQASSLEDALRSSGGVTTWQNNRGVNSYFIRGFAVANTSTNGVADVGAGTTPIEGLDRVEVIKGPDSIMTGSAGSSGSINLVRKAPVTTPLHQLRVDLTDKGEFQQALDLGGALSDDKQFSYRLNIVHMRANESEPDYNGGRRDYIAPALRWKDDDTSLTIGAELQGQRGALGAATYLYQGKIQKLPNYRITGKDDRVTGNTKTGYYEFSHNFTSNLTFESKATYTREEDQVHLWEPGGPGGAPPYGPNGLIRSRGLQSGTNTDSFNTQNNIIYTLTTGVIEQKLLAGLDYQHYKTSAFDTSTRVSASGNLNAGHDFDLPDFSYTSPNYYHSGDYLQTQKGLLLQDLVKVGDKTHVMLVARRTLYDADSTIYIPNLPDYPANRRGTSSSTDFKNSKWVPSYGISYDITPDVTVYANHYKGFQANNTTDNVTGLALPPRQSDSKEAGVKVKFNDDALTLTSAVFQMEETGVPTTDPFGRTTGSQGLKSKGVDLDLAGEILPGWAINASYTYSDFDQPAAPPGRNPLFNASPQTIGQPKHTGSVWTSYELLDGTFKGLGAGIGVNAYSSTINGYASGFNYFSLPGGAQTDASIFYRQKDWSLTLGVKNIFDRTLYSYTATPNYIGVRPGRTTRLTATYNF</sequence>
<dbReference type="InterPro" id="IPR011662">
    <property type="entry name" value="Secretin/TonB_short_N"/>
</dbReference>
<evidence type="ECO:0000256" key="15">
    <source>
        <dbReference type="RuleBase" id="RU003357"/>
    </source>
</evidence>
<feature type="compositionally biased region" description="Polar residues" evidence="16">
    <location>
        <begin position="143"/>
        <end position="154"/>
    </location>
</feature>
<evidence type="ECO:0000256" key="9">
    <source>
        <dbReference type="ARBA" id="ARBA00023065"/>
    </source>
</evidence>
<dbReference type="Gene3D" id="2.40.170.20">
    <property type="entry name" value="TonB-dependent receptor, beta-barrel domain"/>
    <property type="match status" value="1"/>
</dbReference>
<evidence type="ECO:0000256" key="2">
    <source>
        <dbReference type="ARBA" id="ARBA00009810"/>
    </source>
</evidence>
<keyword evidence="3 14" id="KW-0813">Transport</keyword>
<keyword evidence="12" id="KW-0675">Receptor</keyword>
<evidence type="ECO:0000256" key="7">
    <source>
        <dbReference type="ARBA" id="ARBA00022729"/>
    </source>
</evidence>
<name>A0A1H1X976_9PSED</name>
<evidence type="ECO:0000256" key="14">
    <source>
        <dbReference type="PROSITE-ProRule" id="PRU01360"/>
    </source>
</evidence>
<keyword evidence="5" id="KW-0410">Iron transport</keyword>
<dbReference type="InterPro" id="IPR010105">
    <property type="entry name" value="TonB_sidphr_rcpt"/>
</dbReference>
<evidence type="ECO:0000256" key="16">
    <source>
        <dbReference type="SAM" id="MobiDB-lite"/>
    </source>
</evidence>
<gene>
    <name evidence="19" type="ORF">SAMN05216598_3775</name>
</gene>
<keyword evidence="7 17" id="KW-0732">Signal</keyword>
<keyword evidence="4 14" id="KW-1134">Transmembrane beta strand</keyword>
<evidence type="ECO:0000313" key="19">
    <source>
        <dbReference type="EMBL" id="SDT05169.1"/>
    </source>
</evidence>
<evidence type="ECO:0000256" key="11">
    <source>
        <dbReference type="ARBA" id="ARBA00023136"/>
    </source>
</evidence>
<keyword evidence="6 14" id="KW-0812">Transmembrane</keyword>
<keyword evidence="13 14" id="KW-0998">Cell outer membrane</keyword>
<evidence type="ECO:0000256" key="3">
    <source>
        <dbReference type="ARBA" id="ARBA00022448"/>
    </source>
</evidence>
<dbReference type="Gene3D" id="3.55.50.30">
    <property type="match status" value="1"/>
</dbReference>
<keyword evidence="20" id="KW-1185">Reference proteome</keyword>
<feature type="domain" description="Secretin/TonB short N-terminal" evidence="18">
    <location>
        <begin position="58"/>
        <end position="109"/>
    </location>
</feature>
<evidence type="ECO:0000259" key="18">
    <source>
        <dbReference type="SMART" id="SM00965"/>
    </source>
</evidence>
<dbReference type="InterPro" id="IPR012910">
    <property type="entry name" value="Plug_dom"/>
</dbReference>
<dbReference type="EMBL" id="LT629777">
    <property type="protein sequence ID" value="SDT05169.1"/>
    <property type="molecule type" value="Genomic_DNA"/>
</dbReference>
<dbReference type="InterPro" id="IPR039426">
    <property type="entry name" value="TonB-dep_rcpt-like"/>
</dbReference>
<evidence type="ECO:0000256" key="17">
    <source>
        <dbReference type="SAM" id="SignalP"/>
    </source>
</evidence>
<dbReference type="InterPro" id="IPR037066">
    <property type="entry name" value="Plug_dom_sf"/>
</dbReference>
<keyword evidence="10 15" id="KW-0798">TonB box</keyword>
<dbReference type="InterPro" id="IPR000531">
    <property type="entry name" value="Beta-barrel_TonB"/>
</dbReference>
<dbReference type="Proteomes" id="UP000199524">
    <property type="component" value="Chromosome I"/>
</dbReference>
<dbReference type="SMART" id="SM00965">
    <property type="entry name" value="STN"/>
    <property type="match status" value="1"/>
</dbReference>
<dbReference type="Pfam" id="PF00593">
    <property type="entry name" value="TonB_dep_Rec_b-barrel"/>
    <property type="match status" value="1"/>
</dbReference>
<dbReference type="Pfam" id="PF07715">
    <property type="entry name" value="Plug"/>
    <property type="match status" value="1"/>
</dbReference>
<dbReference type="NCBIfam" id="TIGR01783">
    <property type="entry name" value="TonB-siderophor"/>
    <property type="match status" value="1"/>
</dbReference>
<evidence type="ECO:0000256" key="12">
    <source>
        <dbReference type="ARBA" id="ARBA00023170"/>
    </source>
</evidence>
<protein>
    <submittedName>
        <fullName evidence="19">Iron complex outermembrane recepter protein</fullName>
    </submittedName>
</protein>
<comment type="subcellular location">
    <subcellularLocation>
        <location evidence="1 14">Cell outer membrane</location>
        <topology evidence="1 14">Multi-pass membrane protein</topology>
    </subcellularLocation>
</comment>
<organism evidence="19 20">
    <name type="scientific">Pseudomonas asplenii</name>
    <dbReference type="NCBI Taxonomy" id="53407"/>
    <lineage>
        <taxon>Bacteria</taxon>
        <taxon>Pseudomonadati</taxon>
        <taxon>Pseudomonadota</taxon>
        <taxon>Gammaproteobacteria</taxon>
        <taxon>Pseudomonadales</taxon>
        <taxon>Pseudomonadaceae</taxon>
        <taxon>Pseudomonas</taxon>
    </lineage>
</organism>
<comment type="similarity">
    <text evidence="2 14 15">Belongs to the TonB-dependent receptor family.</text>
</comment>
<dbReference type="PANTHER" id="PTHR32552:SF68">
    <property type="entry name" value="FERRICHROME OUTER MEMBRANE TRANSPORTER_PHAGE RECEPTOR"/>
    <property type="match status" value="1"/>
</dbReference>
<evidence type="ECO:0000256" key="13">
    <source>
        <dbReference type="ARBA" id="ARBA00023237"/>
    </source>
</evidence>
<evidence type="ECO:0000256" key="6">
    <source>
        <dbReference type="ARBA" id="ARBA00022692"/>
    </source>
</evidence>
<proteinExistence type="inferred from homology"/>
<dbReference type="CDD" id="cd01347">
    <property type="entry name" value="ligand_gated_channel"/>
    <property type="match status" value="1"/>
</dbReference>
<evidence type="ECO:0000256" key="4">
    <source>
        <dbReference type="ARBA" id="ARBA00022452"/>
    </source>
</evidence>
<dbReference type="GO" id="GO:0015891">
    <property type="term" value="P:siderophore transport"/>
    <property type="evidence" value="ECO:0007669"/>
    <property type="project" value="InterPro"/>
</dbReference>
<dbReference type="PANTHER" id="PTHR32552">
    <property type="entry name" value="FERRICHROME IRON RECEPTOR-RELATED"/>
    <property type="match status" value="1"/>
</dbReference>
<keyword evidence="11 14" id="KW-0472">Membrane</keyword>
<dbReference type="SUPFAM" id="SSF56935">
    <property type="entry name" value="Porins"/>
    <property type="match status" value="1"/>
</dbReference>
<accession>A0A1H1X976</accession>
<evidence type="ECO:0000256" key="1">
    <source>
        <dbReference type="ARBA" id="ARBA00004571"/>
    </source>
</evidence>
<feature type="signal peptide" evidence="17">
    <location>
        <begin position="1"/>
        <end position="28"/>
    </location>
</feature>
<dbReference type="AlphaFoldDB" id="A0A1H1X976"/>
<dbReference type="InterPro" id="IPR036942">
    <property type="entry name" value="Beta-barrel_TonB_sf"/>
</dbReference>
<dbReference type="PROSITE" id="PS52016">
    <property type="entry name" value="TONB_DEPENDENT_REC_3"/>
    <property type="match status" value="1"/>
</dbReference>
<feature type="region of interest" description="Disordered" evidence="16">
    <location>
        <begin position="135"/>
        <end position="154"/>
    </location>
</feature>
<reference evidence="20" key="1">
    <citation type="submission" date="2016-10" db="EMBL/GenBank/DDBJ databases">
        <authorList>
            <person name="Varghese N."/>
            <person name="Submissions S."/>
        </authorList>
    </citation>
    <scope>NUCLEOTIDE SEQUENCE [LARGE SCALE GENOMIC DNA]</scope>
    <source>
        <strain evidence="20">ATCC 23835</strain>
    </source>
</reference>
<evidence type="ECO:0000256" key="10">
    <source>
        <dbReference type="ARBA" id="ARBA00023077"/>
    </source>
</evidence>
<keyword evidence="8" id="KW-0408">Iron</keyword>
<dbReference type="GO" id="GO:0009279">
    <property type="term" value="C:cell outer membrane"/>
    <property type="evidence" value="ECO:0007669"/>
    <property type="project" value="UniProtKB-SubCell"/>
</dbReference>
<evidence type="ECO:0000256" key="8">
    <source>
        <dbReference type="ARBA" id="ARBA00023004"/>
    </source>
</evidence>